<dbReference type="InterPro" id="IPR003736">
    <property type="entry name" value="PAAI_dom"/>
</dbReference>
<dbReference type="PATRIC" id="fig|104102.7.peg.1923"/>
<keyword evidence="2" id="KW-0378">Hydrolase</keyword>
<evidence type="ECO:0000313" key="4">
    <source>
        <dbReference type="EMBL" id="KGB23076.1"/>
    </source>
</evidence>
<dbReference type="PANTHER" id="PTHR42856">
    <property type="entry name" value="ACYL-COENZYME A THIOESTERASE PAAI"/>
    <property type="match status" value="1"/>
</dbReference>
<dbReference type="SUPFAM" id="SSF54637">
    <property type="entry name" value="Thioesterase/thiol ester dehydrase-isomerase"/>
    <property type="match status" value="1"/>
</dbReference>
<dbReference type="InterPro" id="IPR052723">
    <property type="entry name" value="Acyl-CoA_thioesterase_PaaI"/>
</dbReference>
<dbReference type="Pfam" id="PF03061">
    <property type="entry name" value="4HBT"/>
    <property type="match status" value="1"/>
</dbReference>
<dbReference type="STRING" id="104102.AtDm6_1945"/>
<dbReference type="Proteomes" id="UP000029448">
    <property type="component" value="Unassembled WGS sequence"/>
</dbReference>
<dbReference type="CDD" id="cd03443">
    <property type="entry name" value="PaaI_thioesterase"/>
    <property type="match status" value="1"/>
</dbReference>
<keyword evidence="5" id="KW-1185">Reference proteome</keyword>
<accession>A0A094ZKZ7</accession>
<dbReference type="SMR" id="A0A094ZKZ7"/>
<dbReference type="GeneID" id="89478014"/>
<feature type="domain" description="Thioesterase" evidence="3">
    <location>
        <begin position="51"/>
        <end position="121"/>
    </location>
</feature>
<evidence type="ECO:0000259" key="3">
    <source>
        <dbReference type="Pfam" id="PF03061"/>
    </source>
</evidence>
<dbReference type="EMBL" id="JOKM01000071">
    <property type="protein sequence ID" value="KGB23076.1"/>
    <property type="molecule type" value="Genomic_DNA"/>
</dbReference>
<dbReference type="Gene3D" id="3.10.129.10">
    <property type="entry name" value="Hotdog Thioesterase"/>
    <property type="match status" value="1"/>
</dbReference>
<proteinExistence type="inferred from homology"/>
<dbReference type="NCBIfam" id="TIGR02286">
    <property type="entry name" value="PaaD"/>
    <property type="match status" value="1"/>
</dbReference>
<name>A0A094ZKZ7_9PROT</name>
<sequence>MTPEERAHAAARALWTNDRASKSLGMEILEVGPGFSIVAMNATIEMTNGIGTIHGGFIFALADSAFAVACNSYNERTVAAHCSITYLAPGVAGKRLLASAREISRAGRSGLYDIEISQEETIIAQFRGHSRSIGGTLFSEPPS</sequence>
<protein>
    <submittedName>
        <fullName evidence="4">Phenylacetic acid degradation protein PaaD, thioesterase</fullName>
    </submittedName>
</protein>
<dbReference type="PANTHER" id="PTHR42856:SF1">
    <property type="entry name" value="ACYL-COENZYME A THIOESTERASE PAAI"/>
    <property type="match status" value="1"/>
</dbReference>
<evidence type="ECO:0000256" key="1">
    <source>
        <dbReference type="ARBA" id="ARBA00008324"/>
    </source>
</evidence>
<comment type="caution">
    <text evidence="4">The sequence shown here is derived from an EMBL/GenBank/DDBJ whole genome shotgun (WGS) entry which is preliminary data.</text>
</comment>
<dbReference type="AlphaFoldDB" id="A0A094ZKZ7"/>
<reference evidence="4 5" key="1">
    <citation type="submission" date="2014-06" db="EMBL/GenBank/DDBJ databases">
        <title>Functional and comparative genomic analyses of the Drosophila gut microbiota identify candidate symbiosis factors.</title>
        <authorList>
            <person name="Newell P.D."/>
            <person name="Chaston J.M."/>
            <person name="Douglas A.E."/>
        </authorList>
    </citation>
    <scope>NUCLEOTIDE SEQUENCE [LARGE SCALE GENOMIC DNA]</scope>
    <source>
        <strain evidence="4 5">DmCS_006</strain>
    </source>
</reference>
<comment type="similarity">
    <text evidence="1">Belongs to the thioesterase PaaI family.</text>
</comment>
<dbReference type="InterPro" id="IPR011973">
    <property type="entry name" value="PaaD"/>
</dbReference>
<dbReference type="InterPro" id="IPR006683">
    <property type="entry name" value="Thioestr_dom"/>
</dbReference>
<evidence type="ECO:0000256" key="2">
    <source>
        <dbReference type="ARBA" id="ARBA00022801"/>
    </source>
</evidence>
<dbReference type="FunFam" id="3.10.129.10:FF:000022">
    <property type="entry name" value="Phenylacetic acid degradation protein"/>
    <property type="match status" value="1"/>
</dbReference>
<gene>
    <name evidence="4" type="ORF">AtDm6_1945</name>
</gene>
<evidence type="ECO:0000313" key="5">
    <source>
        <dbReference type="Proteomes" id="UP000029448"/>
    </source>
</evidence>
<dbReference type="RefSeq" id="WP_035380234.1">
    <property type="nucleotide sequence ID" value="NZ_JACAOJ010000001.1"/>
</dbReference>
<dbReference type="NCBIfam" id="TIGR00369">
    <property type="entry name" value="unchar_dom_1"/>
    <property type="match status" value="1"/>
</dbReference>
<dbReference type="GO" id="GO:0016289">
    <property type="term" value="F:acyl-CoA hydrolase activity"/>
    <property type="evidence" value="ECO:0007669"/>
    <property type="project" value="UniProtKB-ARBA"/>
</dbReference>
<organism evidence="4 5">
    <name type="scientific">Acetobacter tropicalis</name>
    <dbReference type="NCBI Taxonomy" id="104102"/>
    <lineage>
        <taxon>Bacteria</taxon>
        <taxon>Pseudomonadati</taxon>
        <taxon>Pseudomonadota</taxon>
        <taxon>Alphaproteobacteria</taxon>
        <taxon>Acetobacterales</taxon>
        <taxon>Acetobacteraceae</taxon>
        <taxon>Acetobacter</taxon>
    </lineage>
</organism>
<dbReference type="InterPro" id="IPR029069">
    <property type="entry name" value="HotDog_dom_sf"/>
</dbReference>